<keyword evidence="4" id="KW-1185">Reference proteome</keyword>
<evidence type="ECO:0000256" key="1">
    <source>
        <dbReference type="SAM" id="Coils"/>
    </source>
</evidence>
<accession>A0AAV2ATX3</accession>
<feature type="region of interest" description="Disordered" evidence="2">
    <location>
        <begin position="797"/>
        <end position="816"/>
    </location>
</feature>
<keyword evidence="1" id="KW-0175">Coiled coil</keyword>
<dbReference type="AlphaFoldDB" id="A0AAV2ATX3"/>
<reference evidence="3 4" key="1">
    <citation type="submission" date="2024-04" db="EMBL/GenBank/DDBJ databases">
        <authorList>
            <person name="Rising A."/>
            <person name="Reimegard J."/>
            <person name="Sonavane S."/>
            <person name="Akerstrom W."/>
            <person name="Nylinder S."/>
            <person name="Hedman E."/>
            <person name="Kallberg Y."/>
        </authorList>
    </citation>
    <scope>NUCLEOTIDE SEQUENCE [LARGE SCALE GENOMIC DNA]</scope>
</reference>
<name>A0AAV2ATX3_9ARAC</name>
<feature type="coiled-coil region" evidence="1">
    <location>
        <begin position="687"/>
        <end position="714"/>
    </location>
</feature>
<sequence length="1072" mass="125473">MYSPIPHNLNLYDDEFDFESNGFCPYQWEISVPQKNCIIWGVVLSYLRSADFTVPGKFEERLNRLSENAFDSELVKAAILDFNPFFNMHKCFFDETLQNINQSFRKFLNEKRPPKAPKTVPSDMQLISTLLKSNILIVDLSNKNLNLVKPSDGYSTDPAAITLFCREYSNKDAKKPIVMKRFTFSLNKDLCWELRRNAFNVILESSEVRSVAEKEIQSLTENKEKKVNILIALLKKNLTHVISELYESSYVVSKLADAGFETDPRVVDSEGFSALYYALQSGNNSLVYTLYRYAANNCYETESTFRDPNPSIISNLAKLKEIIQGDCSKSNDFERFGEKAEQVRVTYRDLLRFNEFLIQVSQSINEIREIPEDTSVKRAEKQKEIISIILENYDAFYSAEQIDSQSIDEEEPIENYKKHKAYYDNLDFTVALLFFDNIILLKSVLKSPRQHFYSDLECSFLLSAVTNKYFADNTVKGIKMPDLGYEMDSPIFSIIPLLERLNLRERAKNFCKILREKKLVEEDVDYCLPQQENNEKLRYIQELKDEYWISRLDHYMKTALEITPDDVKQKFVIQRALQVTGESISVKEEDSPSIRHLLRKCLPAHVLDALKKARNALSHLKSFQFPLKFETEKDDCLFASIQSEIRSIREASGKILDIQRFRFMEFLITRGLESVQRYESMEIHPLVQPIENLREKLRRNISQMESEILDQKELDGNFFVPNIEEFHRRLMGHPSKSVKKTILEEIPLEVRTRMEANHKLLDDLDRGVALDSDRFESLFLKNKDLNNIKEEYKGYLQEEEESTADPCRRSKRSSMVQRIQKSPNPLLTLDLIFEKRKVSDSQLRTLYEAIPFSDKTKSSLESLIEISQNPCGDNLSNLLNRVDYLYDISINERSDVRFLWERAKSSKAKQHLVDKIVQRYFREPPFQLAIEMLLFDCVEIVKNKEDFNRFWLKHSYLFNGIDLRNVLDFADPLVESIGNVLDPKDLPSELVKKMLHLFEDRECIETLRELWQKEKCSDHSAEWYKLKERIVCCPRWEQYCKLFAGDPKDSEICEAVISFLKNVTEPKRSKKY</sequence>
<proteinExistence type="predicted"/>
<protein>
    <submittedName>
        <fullName evidence="3">Uncharacterized protein</fullName>
    </submittedName>
</protein>
<comment type="caution">
    <text evidence="3">The sequence shown here is derived from an EMBL/GenBank/DDBJ whole genome shotgun (WGS) entry which is preliminary data.</text>
</comment>
<organism evidence="3 4">
    <name type="scientific">Larinioides sclopetarius</name>
    <dbReference type="NCBI Taxonomy" id="280406"/>
    <lineage>
        <taxon>Eukaryota</taxon>
        <taxon>Metazoa</taxon>
        <taxon>Ecdysozoa</taxon>
        <taxon>Arthropoda</taxon>
        <taxon>Chelicerata</taxon>
        <taxon>Arachnida</taxon>
        <taxon>Araneae</taxon>
        <taxon>Araneomorphae</taxon>
        <taxon>Entelegynae</taxon>
        <taxon>Araneoidea</taxon>
        <taxon>Araneidae</taxon>
        <taxon>Larinioides</taxon>
    </lineage>
</organism>
<gene>
    <name evidence="3" type="ORF">LARSCL_LOCUS14476</name>
</gene>
<evidence type="ECO:0000256" key="2">
    <source>
        <dbReference type="SAM" id="MobiDB-lite"/>
    </source>
</evidence>
<evidence type="ECO:0000313" key="3">
    <source>
        <dbReference type="EMBL" id="CAL1286845.1"/>
    </source>
</evidence>
<dbReference type="Proteomes" id="UP001497382">
    <property type="component" value="Unassembled WGS sequence"/>
</dbReference>
<dbReference type="EMBL" id="CAXIEN010000209">
    <property type="protein sequence ID" value="CAL1286845.1"/>
    <property type="molecule type" value="Genomic_DNA"/>
</dbReference>
<evidence type="ECO:0000313" key="4">
    <source>
        <dbReference type="Proteomes" id="UP001497382"/>
    </source>
</evidence>